<proteinExistence type="predicted"/>
<dbReference type="RefSeq" id="WP_230738338.1">
    <property type="nucleotide sequence ID" value="NZ_JAJNDB010000006.1"/>
</dbReference>
<keyword evidence="5" id="KW-1185">Reference proteome</keyword>
<evidence type="ECO:0000313" key="5">
    <source>
        <dbReference type="Proteomes" id="UP001199469"/>
    </source>
</evidence>
<keyword evidence="2" id="KW-1133">Transmembrane helix</keyword>
<sequence>MSPVSPGSPPTRPTRRRSVVVLAAMLAVVALLSTGCVRVRAGLAVSPQDTVSGTIDIGTPDGAPGGNGPPLQVPSDLSSDVTVTRYEQDGYVGSHLSFEDLSFDDVSRLLPQISPTTSSAVRLQLRRAGDRVILSGQVDLTRVSAESADVQLKMAFPGTIRQTDGTQSQGVVSWTFAPGEVGEVNAVADYPDPNAPSWVSWALLLTLVVLVAAGVVFALAAATRPRVDRRARR</sequence>
<dbReference type="Pfam" id="PF21946">
    <property type="entry name" value="LppM"/>
    <property type="match status" value="1"/>
</dbReference>
<protein>
    <submittedName>
        <fullName evidence="4">DUF3153 domain-containing protein</fullName>
    </submittedName>
</protein>
<dbReference type="InterPro" id="IPR053807">
    <property type="entry name" value="LppM"/>
</dbReference>
<evidence type="ECO:0000256" key="2">
    <source>
        <dbReference type="SAM" id="Phobius"/>
    </source>
</evidence>
<evidence type="ECO:0000259" key="3">
    <source>
        <dbReference type="Pfam" id="PF21946"/>
    </source>
</evidence>
<dbReference type="Proteomes" id="UP001199469">
    <property type="component" value="Unassembled WGS sequence"/>
</dbReference>
<evidence type="ECO:0000256" key="1">
    <source>
        <dbReference type="SAM" id="MobiDB-lite"/>
    </source>
</evidence>
<reference evidence="4 5" key="1">
    <citation type="submission" date="2021-11" db="EMBL/GenBank/DDBJ databases">
        <title>Draft genome sequence of Actinomycetospora sp. SF1 isolated from the rhizosphere soil.</title>
        <authorList>
            <person name="Duangmal K."/>
            <person name="Chantavorakit T."/>
        </authorList>
    </citation>
    <scope>NUCLEOTIDE SEQUENCE [LARGE SCALE GENOMIC DNA]</scope>
    <source>
        <strain evidence="4 5">TBRC 5722</strain>
    </source>
</reference>
<accession>A0ABS8PEX7</accession>
<gene>
    <name evidence="4" type="ORF">LQ327_24180</name>
</gene>
<feature type="region of interest" description="Disordered" evidence="1">
    <location>
        <begin position="50"/>
        <end position="69"/>
    </location>
</feature>
<evidence type="ECO:0000313" key="4">
    <source>
        <dbReference type="EMBL" id="MCD2196477.1"/>
    </source>
</evidence>
<keyword evidence="2" id="KW-0472">Membrane</keyword>
<name>A0ABS8PEX7_9PSEU</name>
<organism evidence="4 5">
    <name type="scientific">Actinomycetospora endophytica</name>
    <dbReference type="NCBI Taxonomy" id="2291215"/>
    <lineage>
        <taxon>Bacteria</taxon>
        <taxon>Bacillati</taxon>
        <taxon>Actinomycetota</taxon>
        <taxon>Actinomycetes</taxon>
        <taxon>Pseudonocardiales</taxon>
        <taxon>Pseudonocardiaceae</taxon>
        <taxon>Actinomycetospora</taxon>
    </lineage>
</organism>
<keyword evidence="2" id="KW-0812">Transmembrane</keyword>
<comment type="caution">
    <text evidence="4">The sequence shown here is derived from an EMBL/GenBank/DDBJ whole genome shotgun (WGS) entry which is preliminary data.</text>
</comment>
<feature type="transmembrane region" description="Helical" evidence="2">
    <location>
        <begin position="198"/>
        <end position="223"/>
    </location>
</feature>
<feature type="domain" description="LppM" evidence="3">
    <location>
        <begin position="38"/>
        <end position="190"/>
    </location>
</feature>
<dbReference type="EMBL" id="JAJNDB010000006">
    <property type="protein sequence ID" value="MCD2196477.1"/>
    <property type="molecule type" value="Genomic_DNA"/>
</dbReference>